<dbReference type="Proteomes" id="UP000828048">
    <property type="component" value="Chromosome 4"/>
</dbReference>
<reference evidence="1 2" key="1">
    <citation type="journal article" date="2021" name="Hortic Res">
        <title>High-quality reference genome and annotation aids understanding of berry development for evergreen blueberry (Vaccinium darrowii).</title>
        <authorList>
            <person name="Yu J."/>
            <person name="Hulse-Kemp A.M."/>
            <person name="Babiker E."/>
            <person name="Staton M."/>
        </authorList>
    </citation>
    <scope>NUCLEOTIDE SEQUENCE [LARGE SCALE GENOMIC DNA]</scope>
    <source>
        <strain evidence="2">cv. NJ 8807/NJ 8810</strain>
        <tissue evidence="1">Young leaf</tissue>
    </source>
</reference>
<evidence type="ECO:0000313" key="1">
    <source>
        <dbReference type="EMBL" id="KAH7859655.1"/>
    </source>
</evidence>
<dbReference type="EMBL" id="CM037154">
    <property type="protein sequence ID" value="KAH7859655.1"/>
    <property type="molecule type" value="Genomic_DNA"/>
</dbReference>
<comment type="caution">
    <text evidence="1">The sequence shown here is derived from an EMBL/GenBank/DDBJ whole genome shotgun (WGS) entry which is preliminary data.</text>
</comment>
<accession>A0ACB7Z1I9</accession>
<sequence>MASNSISYIFSFLLLFSCIWTQLFADSNEKAKQNNDLVEKVCSKVVWPNFCLETLRPYPGSATADLSGIATISVDLALSNGSKAKSLINKLSKLVRDPTNKTVLNDCSNYFDVAIGDINAAKNYLVAKDYVNANTKAALAGENIYDCLIILDDGPSRELSTWTSNEFDYCNILCETSGLLLGGQEYDYSNEKAKQNNDLIEKVCSRVVWPNFCLETLRPYPGSATADLSGIAMISVDLALSNGSKAKSLISELYELVSDPTNETVLNDCSNYFDVAIGDINAAKNYLYAEDYVNANTKAALASEIIYDCLIILDDGPSRELSTWTSNEFNYCNILCETSGLLLGGQEYDCA</sequence>
<proteinExistence type="predicted"/>
<evidence type="ECO:0000313" key="2">
    <source>
        <dbReference type="Proteomes" id="UP000828048"/>
    </source>
</evidence>
<protein>
    <submittedName>
        <fullName evidence="1">Uncharacterized protein</fullName>
    </submittedName>
</protein>
<name>A0ACB7Z1I9_9ERIC</name>
<organism evidence="1 2">
    <name type="scientific">Vaccinium darrowii</name>
    <dbReference type="NCBI Taxonomy" id="229202"/>
    <lineage>
        <taxon>Eukaryota</taxon>
        <taxon>Viridiplantae</taxon>
        <taxon>Streptophyta</taxon>
        <taxon>Embryophyta</taxon>
        <taxon>Tracheophyta</taxon>
        <taxon>Spermatophyta</taxon>
        <taxon>Magnoliopsida</taxon>
        <taxon>eudicotyledons</taxon>
        <taxon>Gunneridae</taxon>
        <taxon>Pentapetalae</taxon>
        <taxon>asterids</taxon>
        <taxon>Ericales</taxon>
        <taxon>Ericaceae</taxon>
        <taxon>Vaccinioideae</taxon>
        <taxon>Vaccinieae</taxon>
        <taxon>Vaccinium</taxon>
    </lineage>
</organism>
<gene>
    <name evidence="1" type="ORF">Vadar_003832</name>
</gene>
<keyword evidence="2" id="KW-1185">Reference proteome</keyword>